<dbReference type="HOGENOM" id="CLU_813903_0_0_1"/>
<evidence type="ECO:0000313" key="3">
    <source>
        <dbReference type="Proteomes" id="UP000054342"/>
    </source>
</evidence>
<dbReference type="AlphaFoldDB" id="A0A0D2ETU8"/>
<dbReference type="EMBL" id="KN847318">
    <property type="protein sequence ID" value="KIW58160.1"/>
    <property type="molecule type" value="Genomic_DNA"/>
</dbReference>
<gene>
    <name evidence="2" type="ORF">PV05_02707</name>
</gene>
<reference evidence="2 3" key="1">
    <citation type="submission" date="2015-01" db="EMBL/GenBank/DDBJ databases">
        <title>The Genome Sequence of Exophiala xenobiotica CBS118157.</title>
        <authorList>
            <consortium name="The Broad Institute Genomics Platform"/>
            <person name="Cuomo C."/>
            <person name="de Hoog S."/>
            <person name="Gorbushina A."/>
            <person name="Stielow B."/>
            <person name="Teixiera M."/>
            <person name="Abouelleil A."/>
            <person name="Chapman S.B."/>
            <person name="Priest M."/>
            <person name="Young S.K."/>
            <person name="Wortman J."/>
            <person name="Nusbaum C."/>
            <person name="Birren B."/>
        </authorList>
    </citation>
    <scope>NUCLEOTIDE SEQUENCE [LARGE SCALE GENOMIC DNA]</scope>
    <source>
        <strain evidence="2 3">CBS 118157</strain>
    </source>
</reference>
<organism evidence="2 3">
    <name type="scientific">Exophiala xenobiotica</name>
    <dbReference type="NCBI Taxonomy" id="348802"/>
    <lineage>
        <taxon>Eukaryota</taxon>
        <taxon>Fungi</taxon>
        <taxon>Dikarya</taxon>
        <taxon>Ascomycota</taxon>
        <taxon>Pezizomycotina</taxon>
        <taxon>Eurotiomycetes</taxon>
        <taxon>Chaetothyriomycetidae</taxon>
        <taxon>Chaetothyriales</taxon>
        <taxon>Herpotrichiellaceae</taxon>
        <taxon>Exophiala</taxon>
    </lineage>
</organism>
<name>A0A0D2ETU8_9EURO</name>
<dbReference type="OrthoDB" id="4140225at2759"/>
<dbReference type="RefSeq" id="XP_013318744.1">
    <property type="nucleotide sequence ID" value="XM_013463290.1"/>
</dbReference>
<evidence type="ECO:0000256" key="1">
    <source>
        <dbReference type="SAM" id="MobiDB-lite"/>
    </source>
</evidence>
<evidence type="ECO:0000313" key="2">
    <source>
        <dbReference type="EMBL" id="KIW58160.1"/>
    </source>
</evidence>
<proteinExistence type="predicted"/>
<accession>A0A0D2ETU8</accession>
<sequence length="341" mass="39261">MPESIDLSESALFSLYARYPEIKFESSQELLVTDENFSSPCSNVTDRDDTQISRESESTAYTTPLRSKPSFVEPAEGPEGPNLAEFLEQVRDARLPDVCKNGFSDLARMIEDLSFLLSHSRSQTLEQPLRLDKQEILRQSDPLLKLLRRANLNVKDEVNKVSCIKGLAPFMVIPSEHDLWSNYRQMARLIVEYTALPCRTEQKLLEALAHLFDAYVYHPFLELLAVEAIDHETQDRINELYDALMSLLANYKIWCRGMVDIKQTYMVPTRRAIRNSPKVMQEIREMEASKTAARAAIGRPEAPGMQPADERLIQELNLSTSRRQCTVPPRNRRRYRREHTV</sequence>
<protein>
    <submittedName>
        <fullName evidence="2">Uncharacterized protein</fullName>
    </submittedName>
</protein>
<keyword evidence="3" id="KW-1185">Reference proteome</keyword>
<dbReference type="Proteomes" id="UP000054342">
    <property type="component" value="Unassembled WGS sequence"/>
</dbReference>
<feature type="compositionally biased region" description="Basic and acidic residues" evidence="1">
    <location>
        <begin position="45"/>
        <end position="57"/>
    </location>
</feature>
<feature type="region of interest" description="Disordered" evidence="1">
    <location>
        <begin position="37"/>
        <end position="79"/>
    </location>
</feature>
<dbReference type="GeneID" id="25324615"/>